<organism evidence="1 2">
    <name type="scientific">Trichogramma brassicae</name>
    <dbReference type="NCBI Taxonomy" id="86971"/>
    <lineage>
        <taxon>Eukaryota</taxon>
        <taxon>Metazoa</taxon>
        <taxon>Ecdysozoa</taxon>
        <taxon>Arthropoda</taxon>
        <taxon>Hexapoda</taxon>
        <taxon>Insecta</taxon>
        <taxon>Pterygota</taxon>
        <taxon>Neoptera</taxon>
        <taxon>Endopterygota</taxon>
        <taxon>Hymenoptera</taxon>
        <taxon>Apocrita</taxon>
        <taxon>Proctotrupomorpha</taxon>
        <taxon>Chalcidoidea</taxon>
        <taxon>Trichogrammatidae</taxon>
        <taxon>Trichogramma</taxon>
    </lineage>
</organism>
<proteinExistence type="predicted"/>
<evidence type="ECO:0000313" key="1">
    <source>
        <dbReference type="EMBL" id="CAB0043962.1"/>
    </source>
</evidence>
<name>A0A6H5J3J5_9HYME</name>
<protein>
    <submittedName>
        <fullName evidence="1">Uncharacterized protein</fullName>
    </submittedName>
</protein>
<feature type="non-terminal residue" evidence="1">
    <location>
        <position position="63"/>
    </location>
</feature>
<keyword evidence="2" id="KW-1185">Reference proteome</keyword>
<evidence type="ECO:0000313" key="2">
    <source>
        <dbReference type="Proteomes" id="UP000479190"/>
    </source>
</evidence>
<dbReference type="AlphaFoldDB" id="A0A6H5J3J5"/>
<sequence length="63" mass="7415">MGGTQFKHLNQIAREIWQWCEARNIIIIASYISSRNNVAADEESRKSKTEIEYELADWVFLKI</sequence>
<dbReference type="Proteomes" id="UP000479190">
    <property type="component" value="Unassembled WGS sequence"/>
</dbReference>
<accession>A0A6H5J3J5</accession>
<dbReference type="EMBL" id="CADCXV010001363">
    <property type="protein sequence ID" value="CAB0043962.1"/>
    <property type="molecule type" value="Genomic_DNA"/>
</dbReference>
<gene>
    <name evidence="1" type="ORF">TBRA_LOCUS15550</name>
</gene>
<dbReference type="OrthoDB" id="7692528at2759"/>
<reference evidence="1 2" key="1">
    <citation type="submission" date="2020-02" db="EMBL/GenBank/DDBJ databases">
        <authorList>
            <person name="Ferguson B K."/>
        </authorList>
    </citation>
    <scope>NUCLEOTIDE SEQUENCE [LARGE SCALE GENOMIC DNA]</scope>
</reference>